<dbReference type="Proteomes" id="UP000075714">
    <property type="component" value="Unassembled WGS sequence"/>
</dbReference>
<feature type="transmembrane region" description="Helical" evidence="1">
    <location>
        <begin position="519"/>
        <end position="542"/>
    </location>
</feature>
<reference evidence="4" key="1">
    <citation type="journal article" date="2016" name="Nat. Commun.">
        <title>The Gonium pectorale genome demonstrates co-option of cell cycle regulation during the evolution of multicellularity.</title>
        <authorList>
            <person name="Hanschen E.R."/>
            <person name="Marriage T.N."/>
            <person name="Ferris P.J."/>
            <person name="Hamaji T."/>
            <person name="Toyoda A."/>
            <person name="Fujiyama A."/>
            <person name="Neme R."/>
            <person name="Noguchi H."/>
            <person name="Minakuchi Y."/>
            <person name="Suzuki M."/>
            <person name="Kawai-Toyooka H."/>
            <person name="Smith D.R."/>
            <person name="Sparks H."/>
            <person name="Anderson J."/>
            <person name="Bakaric R."/>
            <person name="Luria V."/>
            <person name="Karger A."/>
            <person name="Kirschner M.W."/>
            <person name="Durand P.M."/>
            <person name="Michod R.E."/>
            <person name="Nozaki H."/>
            <person name="Olson B.J."/>
        </authorList>
    </citation>
    <scope>NUCLEOTIDE SEQUENCE [LARGE SCALE GENOMIC DNA]</scope>
    <source>
        <strain evidence="4">NIES-2863</strain>
    </source>
</reference>
<dbReference type="InterPro" id="IPR006073">
    <property type="entry name" value="GTP-bd"/>
</dbReference>
<evidence type="ECO:0000256" key="1">
    <source>
        <dbReference type="SAM" id="Phobius"/>
    </source>
</evidence>
<evidence type="ECO:0000259" key="2">
    <source>
        <dbReference type="Pfam" id="PF01926"/>
    </source>
</evidence>
<keyword evidence="4" id="KW-1185">Reference proteome</keyword>
<dbReference type="CDD" id="cd00882">
    <property type="entry name" value="Ras_like_GTPase"/>
    <property type="match status" value="1"/>
</dbReference>
<name>A0A150FZQ8_GONPE</name>
<sequence length="571" mass="61600">MVKCFTKDFYRGRFEMSNGYFSSDASGDESSAGDEAEVLHDALEAPATGPARRQERQRPAWQDLAWEKHSAHRAVLDKAWEEFYSQRHHPLPGPAGDQEGGGWYSGDAAWARWMCVSGGGMGTSPTARVAAIGKAGDGKSSLVNHLPLHGGQRSYVSNTAGNVDATEFTIDTRDGEVVILDIPGFGGAHQPPAAQPVNTPAKRGWWRWGRKHAQAAPAETAATKTLEAEDIIKEYKLLEMSAIILVVGNRFLKATQELVTKLENAGKVVIMVFTHSEDEEHYLTEYGPASKELAIQLQARLDQALETCKGVPPDVQATIARMPTFFVITKLRSQPSDGQSAQVMADYERCRAREIAVNRARMDMPAFLEYLQLHLVPEVRLTQQVGAAVRQKLEPFQKIPAAHLLGEFGANVVAGAGSLVIPIPGAFIAGTLVSQVIAKLGAVLAMCEAVGLVPRGAVNPDKLKEPLSQARWSDVGDGVRPATNEDMARVSTPLLGIVRTIVTTTFGELVANGLADLPAIAVAEAVSVVALLPIVGAAICAVTARKVRRRLVEAVAQKAIAHHRRYLTQSL</sequence>
<dbReference type="EMBL" id="LSYV01000103">
    <property type="protein sequence ID" value="KXZ43106.1"/>
    <property type="molecule type" value="Genomic_DNA"/>
</dbReference>
<gene>
    <name evidence="3" type="ORF">GPECTOR_102g59</name>
</gene>
<evidence type="ECO:0000313" key="4">
    <source>
        <dbReference type="Proteomes" id="UP000075714"/>
    </source>
</evidence>
<dbReference type="Gene3D" id="3.40.50.300">
    <property type="entry name" value="P-loop containing nucleotide triphosphate hydrolases"/>
    <property type="match status" value="1"/>
</dbReference>
<keyword evidence="1" id="KW-1133">Transmembrane helix</keyword>
<dbReference type="OrthoDB" id="10680757at2759"/>
<organism evidence="3 4">
    <name type="scientific">Gonium pectorale</name>
    <name type="common">Green alga</name>
    <dbReference type="NCBI Taxonomy" id="33097"/>
    <lineage>
        <taxon>Eukaryota</taxon>
        <taxon>Viridiplantae</taxon>
        <taxon>Chlorophyta</taxon>
        <taxon>core chlorophytes</taxon>
        <taxon>Chlorophyceae</taxon>
        <taxon>CS clade</taxon>
        <taxon>Chlamydomonadales</taxon>
        <taxon>Volvocaceae</taxon>
        <taxon>Gonium</taxon>
    </lineage>
</organism>
<dbReference type="AlphaFoldDB" id="A0A150FZQ8"/>
<accession>A0A150FZQ8</accession>
<feature type="domain" description="G" evidence="2">
    <location>
        <begin position="128"/>
        <end position="274"/>
    </location>
</feature>
<dbReference type="GO" id="GO:0005525">
    <property type="term" value="F:GTP binding"/>
    <property type="evidence" value="ECO:0007669"/>
    <property type="project" value="InterPro"/>
</dbReference>
<comment type="caution">
    <text evidence="3">The sequence shown here is derived from an EMBL/GenBank/DDBJ whole genome shotgun (WGS) entry which is preliminary data.</text>
</comment>
<protein>
    <recommendedName>
        <fullName evidence="2">G domain-containing protein</fullName>
    </recommendedName>
</protein>
<dbReference type="Pfam" id="PF01926">
    <property type="entry name" value="MMR_HSR1"/>
    <property type="match status" value="1"/>
</dbReference>
<keyword evidence="1" id="KW-0472">Membrane</keyword>
<keyword evidence="1" id="KW-0812">Transmembrane</keyword>
<dbReference type="InterPro" id="IPR027417">
    <property type="entry name" value="P-loop_NTPase"/>
</dbReference>
<proteinExistence type="predicted"/>
<evidence type="ECO:0000313" key="3">
    <source>
        <dbReference type="EMBL" id="KXZ43106.1"/>
    </source>
</evidence>
<dbReference type="SUPFAM" id="SSF52540">
    <property type="entry name" value="P-loop containing nucleoside triphosphate hydrolases"/>
    <property type="match status" value="1"/>
</dbReference>